<keyword evidence="4" id="KW-1185">Reference proteome</keyword>
<reference evidence="3" key="1">
    <citation type="submission" date="2020-05" db="EMBL/GenBank/DDBJ databases">
        <title>WGS assembly of Panicum virgatum.</title>
        <authorList>
            <person name="Lovell J.T."/>
            <person name="Jenkins J."/>
            <person name="Shu S."/>
            <person name="Juenger T.E."/>
            <person name="Schmutz J."/>
        </authorList>
    </citation>
    <scope>NUCLEOTIDE SEQUENCE</scope>
    <source>
        <strain evidence="3">AP13</strain>
    </source>
</reference>
<dbReference type="InterPro" id="IPR016123">
    <property type="entry name" value="Mog1/PsbP_a/b/a-sand"/>
</dbReference>
<dbReference type="GO" id="GO:0015979">
    <property type="term" value="P:photosynthesis"/>
    <property type="evidence" value="ECO:0007669"/>
    <property type="project" value="InterPro"/>
</dbReference>
<dbReference type="PANTHER" id="PTHR31407">
    <property type="match status" value="1"/>
</dbReference>
<feature type="region of interest" description="Disordered" evidence="1">
    <location>
        <begin position="1"/>
        <end position="102"/>
    </location>
</feature>
<comment type="caution">
    <text evidence="3">The sequence shown here is derived from an EMBL/GenBank/DDBJ whole genome shotgun (WGS) entry which is preliminary data.</text>
</comment>
<feature type="domain" description="PsbP C-terminal" evidence="2">
    <location>
        <begin position="203"/>
        <end position="388"/>
    </location>
</feature>
<proteinExistence type="predicted"/>
<dbReference type="Pfam" id="PF01789">
    <property type="entry name" value="PsbP"/>
    <property type="match status" value="1"/>
</dbReference>
<evidence type="ECO:0000256" key="1">
    <source>
        <dbReference type="SAM" id="MobiDB-lite"/>
    </source>
</evidence>
<dbReference type="Gene3D" id="3.40.1000.10">
    <property type="entry name" value="Mog1/PsbP, alpha/beta/alpha sandwich"/>
    <property type="match status" value="1"/>
</dbReference>
<dbReference type="GO" id="GO:0005509">
    <property type="term" value="F:calcium ion binding"/>
    <property type="evidence" value="ECO:0007669"/>
    <property type="project" value="InterPro"/>
</dbReference>
<dbReference type="GO" id="GO:0009654">
    <property type="term" value="C:photosystem II oxygen evolving complex"/>
    <property type="evidence" value="ECO:0007669"/>
    <property type="project" value="InterPro"/>
</dbReference>
<feature type="region of interest" description="Disordered" evidence="1">
    <location>
        <begin position="118"/>
        <end position="138"/>
    </location>
</feature>
<gene>
    <name evidence="3" type="ORF">PVAP13_5NG618100</name>
</gene>
<protein>
    <recommendedName>
        <fullName evidence="2">PsbP C-terminal domain-containing protein</fullName>
    </recommendedName>
</protein>
<feature type="compositionally biased region" description="Basic residues" evidence="1">
    <location>
        <begin position="120"/>
        <end position="138"/>
    </location>
</feature>
<dbReference type="AlphaFoldDB" id="A0A8T0S7Q2"/>
<dbReference type="GO" id="GO:0019898">
    <property type="term" value="C:extrinsic component of membrane"/>
    <property type="evidence" value="ECO:0007669"/>
    <property type="project" value="InterPro"/>
</dbReference>
<name>A0A8T0S7Q2_PANVG</name>
<evidence type="ECO:0000259" key="2">
    <source>
        <dbReference type="Pfam" id="PF01789"/>
    </source>
</evidence>
<feature type="compositionally biased region" description="Basic residues" evidence="1">
    <location>
        <begin position="47"/>
        <end position="60"/>
    </location>
</feature>
<dbReference type="SUPFAM" id="SSF55724">
    <property type="entry name" value="Mog1p/PsbP-like"/>
    <property type="match status" value="1"/>
</dbReference>
<organism evidence="3 4">
    <name type="scientific">Panicum virgatum</name>
    <name type="common">Blackwell switchgrass</name>
    <dbReference type="NCBI Taxonomy" id="38727"/>
    <lineage>
        <taxon>Eukaryota</taxon>
        <taxon>Viridiplantae</taxon>
        <taxon>Streptophyta</taxon>
        <taxon>Embryophyta</taxon>
        <taxon>Tracheophyta</taxon>
        <taxon>Spermatophyta</taxon>
        <taxon>Magnoliopsida</taxon>
        <taxon>Liliopsida</taxon>
        <taxon>Poales</taxon>
        <taxon>Poaceae</taxon>
        <taxon>PACMAD clade</taxon>
        <taxon>Panicoideae</taxon>
        <taxon>Panicodae</taxon>
        <taxon>Paniceae</taxon>
        <taxon>Panicinae</taxon>
        <taxon>Panicum</taxon>
        <taxon>Panicum sect. Hiantes</taxon>
    </lineage>
</organism>
<evidence type="ECO:0000313" key="3">
    <source>
        <dbReference type="EMBL" id="KAG2594080.1"/>
    </source>
</evidence>
<dbReference type="NCBIfam" id="NF040946">
    <property type="entry name" value="PSII_PsbP"/>
    <property type="match status" value="1"/>
</dbReference>
<sequence length="393" mass="43274">MCRRMMRQSDTHSIRRSVAPLAAAAGRRTRSTSPPRPHRLQREREKHAKNRHENHKKKPPHLQAPPPLLGREHPLLHPAAASRREKSHTRVGISRARRPAGQAAEPFPFRIPAMATAAVARHHQHRGAPSRAGPRRAGIRCSSPAQEFAALAAVFRRRLVVGATTAAAAAVGANFGGVTSFLLGLSPELGRSLRLDVLYPVGGFTRCLDSDNGFEFIYPSSWVGDQTLLYREVKRAELQRSLDPPPLKSGRLSSRPRNISEPVAAFGPPGSNGELNVSVIVSPVPQDFSIEAFGGPKEVGEVVLRRIARTRRSPDINATLIDAALREDADNVKYYKQEFRVESPSFRRHNVAVCCARDGKLYTMNAQAPESSWKAVEKELFAMADSFSLVNDV</sequence>
<dbReference type="Proteomes" id="UP000823388">
    <property type="component" value="Chromosome 5N"/>
</dbReference>
<dbReference type="InterPro" id="IPR002683">
    <property type="entry name" value="PsbP_C"/>
</dbReference>
<dbReference type="PANTHER" id="PTHR31407:SF16">
    <property type="entry name" value="PSBP DOMAIN-CONTAINING PROTEIN 7, CHLOROPLASTIC"/>
    <property type="match status" value="1"/>
</dbReference>
<accession>A0A8T0S7Q2</accession>
<evidence type="ECO:0000313" key="4">
    <source>
        <dbReference type="Proteomes" id="UP000823388"/>
    </source>
</evidence>
<dbReference type="EMBL" id="CM029046">
    <property type="protein sequence ID" value="KAG2594080.1"/>
    <property type="molecule type" value="Genomic_DNA"/>
</dbReference>